<evidence type="ECO:0000256" key="3">
    <source>
        <dbReference type="ARBA" id="ARBA00022801"/>
    </source>
</evidence>
<name>A0A8J3JEP3_9ACTN</name>
<evidence type="ECO:0000256" key="1">
    <source>
        <dbReference type="ARBA" id="ARBA00007074"/>
    </source>
</evidence>
<comment type="caution">
    <text evidence="8">The sequence shown here is derived from an EMBL/GenBank/DDBJ whole genome shotgun (WGS) entry which is preliminary data.</text>
</comment>
<sequence>MDSHNRPLEGLPSAPRIRRGLLTAAAVTLALLAPAAPAHANPTPAEIEKQIDAQWNKLEPVIEEHNATKIKLTKQKKKADELNAQLAPLEQQVLVTRTRIGVLADQLYRGGALAQANAFLSSGDASAMAERLLVLDQLAHDKKARIADVLSAKSALDEVKRPLDELVAQLTKTEAEQAARAKAIEAEIKKLNKLRLDAYGSQSGIGELAPVPCPTSYPGGAGAQAVKFACKQIGKIYVWGASGPDHFDCSGLTMAAWRAAGVSLPHNAKAQRAEVKSVSRSELRPGDLVFYYSDLHHVGMYAGNGWIVHASRSGLPIRMRKMDDGNIHSYGRPA</sequence>
<evidence type="ECO:0000259" key="7">
    <source>
        <dbReference type="PROSITE" id="PS51935"/>
    </source>
</evidence>
<dbReference type="AlphaFoldDB" id="A0A8J3JEP3"/>
<evidence type="ECO:0000313" key="9">
    <source>
        <dbReference type="Proteomes" id="UP000601223"/>
    </source>
</evidence>
<dbReference type="EMBL" id="BONF01000012">
    <property type="protein sequence ID" value="GIF81239.1"/>
    <property type="molecule type" value="Genomic_DNA"/>
</dbReference>
<dbReference type="InterPro" id="IPR006311">
    <property type="entry name" value="TAT_signal"/>
</dbReference>
<feature type="signal peptide" evidence="6">
    <location>
        <begin position="1"/>
        <end position="40"/>
    </location>
</feature>
<evidence type="ECO:0000256" key="2">
    <source>
        <dbReference type="ARBA" id="ARBA00022670"/>
    </source>
</evidence>
<dbReference type="GO" id="GO:0008234">
    <property type="term" value="F:cysteine-type peptidase activity"/>
    <property type="evidence" value="ECO:0007669"/>
    <property type="project" value="UniProtKB-KW"/>
</dbReference>
<keyword evidence="9" id="KW-1185">Reference proteome</keyword>
<evidence type="ECO:0000256" key="5">
    <source>
        <dbReference type="SAM" id="Coils"/>
    </source>
</evidence>
<evidence type="ECO:0000313" key="8">
    <source>
        <dbReference type="EMBL" id="GIF81239.1"/>
    </source>
</evidence>
<dbReference type="PANTHER" id="PTHR47359">
    <property type="entry name" value="PEPTIDOGLYCAN DL-ENDOPEPTIDASE CWLO"/>
    <property type="match status" value="1"/>
</dbReference>
<dbReference type="Gene3D" id="3.90.1720.10">
    <property type="entry name" value="endopeptidase domain like (from Nostoc punctiforme)"/>
    <property type="match status" value="1"/>
</dbReference>
<organism evidence="8 9">
    <name type="scientific">Catellatospora bangladeshensis</name>
    <dbReference type="NCBI Taxonomy" id="310355"/>
    <lineage>
        <taxon>Bacteria</taxon>
        <taxon>Bacillati</taxon>
        <taxon>Actinomycetota</taxon>
        <taxon>Actinomycetes</taxon>
        <taxon>Micromonosporales</taxon>
        <taxon>Micromonosporaceae</taxon>
        <taxon>Catellatospora</taxon>
    </lineage>
</organism>
<dbReference type="InterPro" id="IPR000064">
    <property type="entry name" value="NLP_P60_dom"/>
</dbReference>
<dbReference type="PROSITE" id="PS51935">
    <property type="entry name" value="NLPC_P60"/>
    <property type="match status" value="1"/>
</dbReference>
<dbReference type="InterPro" id="IPR038765">
    <property type="entry name" value="Papain-like_cys_pep_sf"/>
</dbReference>
<keyword evidence="3" id="KW-0378">Hydrolase</keyword>
<feature type="chain" id="PRO_5035172639" description="NlpC/P60 domain-containing protein" evidence="6">
    <location>
        <begin position="41"/>
        <end position="334"/>
    </location>
</feature>
<dbReference type="Proteomes" id="UP000601223">
    <property type="component" value="Unassembled WGS sequence"/>
</dbReference>
<gene>
    <name evidence="8" type="ORF">Cba03nite_25880</name>
</gene>
<dbReference type="Pfam" id="PF00877">
    <property type="entry name" value="NLPC_P60"/>
    <property type="match status" value="1"/>
</dbReference>
<proteinExistence type="inferred from homology"/>
<feature type="coiled-coil region" evidence="5">
    <location>
        <begin position="62"/>
        <end position="92"/>
    </location>
</feature>
<evidence type="ECO:0000256" key="6">
    <source>
        <dbReference type="SAM" id="SignalP"/>
    </source>
</evidence>
<keyword evidence="2" id="KW-0645">Protease</keyword>
<dbReference type="GO" id="GO:0006508">
    <property type="term" value="P:proteolysis"/>
    <property type="evidence" value="ECO:0007669"/>
    <property type="project" value="UniProtKB-KW"/>
</dbReference>
<reference evidence="8 9" key="1">
    <citation type="submission" date="2021-01" db="EMBL/GenBank/DDBJ databases">
        <title>Whole genome shotgun sequence of Catellatospora bangladeshensis NBRC 107357.</title>
        <authorList>
            <person name="Komaki H."/>
            <person name="Tamura T."/>
        </authorList>
    </citation>
    <scope>NUCLEOTIDE SEQUENCE [LARGE SCALE GENOMIC DNA]</scope>
    <source>
        <strain evidence="8 9">NBRC 107357</strain>
    </source>
</reference>
<keyword evidence="4" id="KW-0788">Thiol protease</keyword>
<keyword evidence="6" id="KW-0732">Signal</keyword>
<dbReference type="InterPro" id="IPR051794">
    <property type="entry name" value="PG_Endopeptidase_C40"/>
</dbReference>
<evidence type="ECO:0000256" key="4">
    <source>
        <dbReference type="ARBA" id="ARBA00022807"/>
    </source>
</evidence>
<comment type="similarity">
    <text evidence="1">Belongs to the peptidase C40 family.</text>
</comment>
<protein>
    <recommendedName>
        <fullName evidence="7">NlpC/P60 domain-containing protein</fullName>
    </recommendedName>
</protein>
<accession>A0A8J3JEP3</accession>
<keyword evidence="5" id="KW-0175">Coiled coil</keyword>
<dbReference type="SUPFAM" id="SSF54001">
    <property type="entry name" value="Cysteine proteinases"/>
    <property type="match status" value="1"/>
</dbReference>
<dbReference type="RefSeq" id="WP_239125687.1">
    <property type="nucleotide sequence ID" value="NZ_BONF01000012.1"/>
</dbReference>
<dbReference type="PROSITE" id="PS51318">
    <property type="entry name" value="TAT"/>
    <property type="match status" value="1"/>
</dbReference>
<dbReference type="PANTHER" id="PTHR47359:SF3">
    <property type="entry name" value="NLP_P60 DOMAIN-CONTAINING PROTEIN-RELATED"/>
    <property type="match status" value="1"/>
</dbReference>
<feature type="domain" description="NlpC/P60" evidence="7">
    <location>
        <begin position="219"/>
        <end position="334"/>
    </location>
</feature>